<evidence type="ECO:0000313" key="2">
    <source>
        <dbReference type="EMBL" id="RPB09843.1"/>
    </source>
</evidence>
<feature type="compositionally biased region" description="Basic and acidic residues" evidence="1">
    <location>
        <begin position="513"/>
        <end position="524"/>
    </location>
</feature>
<feature type="region of interest" description="Disordered" evidence="1">
    <location>
        <begin position="333"/>
        <end position="362"/>
    </location>
</feature>
<dbReference type="OrthoDB" id="5299066at2759"/>
<proteinExistence type="predicted"/>
<dbReference type="InParanoid" id="A0A3N4KH10"/>
<accession>A0A3N4KH10</accession>
<evidence type="ECO:0000313" key="3">
    <source>
        <dbReference type="Proteomes" id="UP000277580"/>
    </source>
</evidence>
<evidence type="ECO:0000256" key="1">
    <source>
        <dbReference type="SAM" id="MobiDB-lite"/>
    </source>
</evidence>
<feature type="compositionally biased region" description="Acidic residues" evidence="1">
    <location>
        <begin position="334"/>
        <end position="346"/>
    </location>
</feature>
<keyword evidence="3" id="KW-1185">Reference proteome</keyword>
<organism evidence="2 3">
    <name type="scientific">Morchella conica CCBAS932</name>
    <dbReference type="NCBI Taxonomy" id="1392247"/>
    <lineage>
        <taxon>Eukaryota</taxon>
        <taxon>Fungi</taxon>
        <taxon>Dikarya</taxon>
        <taxon>Ascomycota</taxon>
        <taxon>Pezizomycotina</taxon>
        <taxon>Pezizomycetes</taxon>
        <taxon>Pezizales</taxon>
        <taxon>Morchellaceae</taxon>
        <taxon>Morchella</taxon>
    </lineage>
</organism>
<reference evidence="2 3" key="1">
    <citation type="journal article" date="2018" name="Nat. Ecol. Evol.">
        <title>Pezizomycetes genomes reveal the molecular basis of ectomycorrhizal truffle lifestyle.</title>
        <authorList>
            <person name="Murat C."/>
            <person name="Payen T."/>
            <person name="Noel B."/>
            <person name="Kuo A."/>
            <person name="Morin E."/>
            <person name="Chen J."/>
            <person name="Kohler A."/>
            <person name="Krizsan K."/>
            <person name="Balestrini R."/>
            <person name="Da Silva C."/>
            <person name="Montanini B."/>
            <person name="Hainaut M."/>
            <person name="Levati E."/>
            <person name="Barry K.W."/>
            <person name="Belfiori B."/>
            <person name="Cichocki N."/>
            <person name="Clum A."/>
            <person name="Dockter R.B."/>
            <person name="Fauchery L."/>
            <person name="Guy J."/>
            <person name="Iotti M."/>
            <person name="Le Tacon F."/>
            <person name="Lindquist E.A."/>
            <person name="Lipzen A."/>
            <person name="Malagnac F."/>
            <person name="Mello A."/>
            <person name="Molinier V."/>
            <person name="Miyauchi S."/>
            <person name="Poulain J."/>
            <person name="Riccioni C."/>
            <person name="Rubini A."/>
            <person name="Sitrit Y."/>
            <person name="Splivallo R."/>
            <person name="Traeger S."/>
            <person name="Wang M."/>
            <person name="Zifcakova L."/>
            <person name="Wipf D."/>
            <person name="Zambonelli A."/>
            <person name="Paolocci F."/>
            <person name="Nowrousian M."/>
            <person name="Ottonello S."/>
            <person name="Baldrian P."/>
            <person name="Spatafora J.W."/>
            <person name="Henrissat B."/>
            <person name="Nagy L.G."/>
            <person name="Aury J.M."/>
            <person name="Wincker P."/>
            <person name="Grigoriev I.V."/>
            <person name="Bonfante P."/>
            <person name="Martin F.M."/>
        </authorList>
    </citation>
    <scope>NUCLEOTIDE SEQUENCE [LARGE SCALE GENOMIC DNA]</scope>
    <source>
        <strain evidence="2 3">CCBAS932</strain>
    </source>
</reference>
<dbReference type="Proteomes" id="UP000277580">
    <property type="component" value="Unassembled WGS sequence"/>
</dbReference>
<dbReference type="EMBL" id="ML119148">
    <property type="protein sequence ID" value="RPB09843.1"/>
    <property type="molecule type" value="Genomic_DNA"/>
</dbReference>
<feature type="region of interest" description="Disordered" evidence="1">
    <location>
        <begin position="513"/>
        <end position="563"/>
    </location>
</feature>
<dbReference type="AlphaFoldDB" id="A0A3N4KH10"/>
<name>A0A3N4KH10_9PEZI</name>
<protein>
    <submittedName>
        <fullName evidence="2">Uncharacterized protein</fullName>
    </submittedName>
</protein>
<gene>
    <name evidence="2" type="ORF">P167DRAFT_538162</name>
</gene>
<sequence>MTTRWSLDKFPTFPLIQTGRHKSNAVIANGSSPPVDDTSGALQATTTSAAAAAEPLSPLRCFREDCGSYFSDDGLYREHTKVCRTPTRRYHCAFTKCAEKFAASSIDAFIRHQATHRIWYCEVEVCAFRKREKALKHVIKHHKSEESLKMTWLPVPPKNLKKDVRPCLNMGVNLDLGDFLTQISGGGTLGRQASALLSPRDNGGVDINGVGESLQTAVLAHVLGQLNMLGDLLEHQSLSPSAAEHAQIVQSLDRIRDRLGAREQRNGFRLGWNAGFGFQAGPESTSSSSRGINSPGIRHEIGTISVDRSVPAAPQMSPTSEIVVGREFLPNIESESEDDSDGDIEVESSAAPTKEPQQEAHLEKDQQIKYFEHLQKCCIEAAFTFYKLHKSHLDTINDRSSKPLCITAKREEITSPTDLSLPHWTHLLRRISDARGLQRDMVSRIESFNGDISPVDEIQHAFKKEKVKSDRDLLALIQLTRNFCWQLKDWERCKLLDDLYGIVEKDIKDLKSIKRKSSQREARPQRPGLYNPMRSSQNNDGIRNGHRPSATWPRLPPGEEVEA</sequence>